<dbReference type="InterPro" id="IPR002791">
    <property type="entry name" value="ARMT1-like_metal-bd"/>
</dbReference>
<reference evidence="5 6" key="1">
    <citation type="submission" date="2018-08" db="EMBL/GenBank/DDBJ databases">
        <title>A genome reference for cultivated species of the human gut microbiota.</title>
        <authorList>
            <person name="Zou Y."/>
            <person name="Xue W."/>
            <person name="Luo G."/>
        </authorList>
    </citation>
    <scope>NUCLEOTIDE SEQUENCE [LARGE SCALE GENOMIC DNA]</scope>
    <source>
        <strain evidence="2 5">AF14-23</strain>
        <strain evidence="4 7">AF37-6AC</strain>
        <strain evidence="3 6">AM27-32LB</strain>
    </source>
</reference>
<feature type="domain" description="Damage-control phosphatase ARMT1-like metal-binding" evidence="1">
    <location>
        <begin position="29"/>
        <end position="293"/>
    </location>
</feature>
<dbReference type="AlphaFoldDB" id="A0A395X7W0"/>
<gene>
    <name evidence="4" type="ORF">DW021_09530</name>
    <name evidence="3" type="ORF">DW723_04840</name>
    <name evidence="2" type="ORF">DWW07_12885</name>
</gene>
<sequence length="312" mass="35928">MFRQKLYNRNYLYQIIILGGNSMKFNPFCMCCAVSKQEQNIRSFQDMDKKVEYMKKVMDRMANIAEEDCAPSVSVELKKMFRDFWEQPMEDYTSVKKKYNQLMLDMEASLEETIRNSEDPLETALLYARIGNYIDFAALSNVNSDTVLSLLKEDNKEPLNAQEYLHFRKDLSAASRLVYLTDNCGEIVLDKLVIILLKELCPELDITVIVRGFPVINDATMEDAQDIGLTELTTVIGNGNEVGGTWLPHISSEAREALESADLIIAKGQGNYETLHDCGLNIYYLFLCKCKWFQYQFNAKPLQGMFINERRI</sequence>
<dbReference type="InterPro" id="IPR014444">
    <property type="entry name" value="PH1575-like"/>
</dbReference>
<evidence type="ECO:0000313" key="5">
    <source>
        <dbReference type="Proteomes" id="UP000265828"/>
    </source>
</evidence>
<protein>
    <submittedName>
        <fullName evidence="2">DUF89 family protein</fullName>
    </submittedName>
</protein>
<dbReference type="Gene3D" id="1.10.285.20">
    <property type="entry name" value="Uncharacterised protein PF01937, DUF89, domain 2"/>
    <property type="match status" value="1"/>
</dbReference>
<dbReference type="Pfam" id="PF01937">
    <property type="entry name" value="ARMT1-like_dom"/>
    <property type="match status" value="1"/>
</dbReference>
<evidence type="ECO:0000313" key="7">
    <source>
        <dbReference type="Proteomes" id="UP000285897"/>
    </source>
</evidence>
<dbReference type="EMBL" id="QRZI01000009">
    <property type="protein sequence ID" value="RGV62523.1"/>
    <property type="molecule type" value="Genomic_DNA"/>
</dbReference>
<evidence type="ECO:0000313" key="6">
    <source>
        <dbReference type="Proteomes" id="UP000283928"/>
    </source>
</evidence>
<dbReference type="Proteomes" id="UP000283928">
    <property type="component" value="Unassembled WGS sequence"/>
</dbReference>
<dbReference type="Proteomes" id="UP000265828">
    <property type="component" value="Unassembled WGS sequence"/>
</dbReference>
<dbReference type="Gene3D" id="3.40.50.10880">
    <property type="entry name" value="Uncharacterised protein PF01937, DUF89, domain 3"/>
    <property type="match status" value="1"/>
</dbReference>
<organism evidence="2 5">
    <name type="scientific">Blautia obeum</name>
    <dbReference type="NCBI Taxonomy" id="40520"/>
    <lineage>
        <taxon>Bacteria</taxon>
        <taxon>Bacillati</taxon>
        <taxon>Bacillota</taxon>
        <taxon>Clostridia</taxon>
        <taxon>Lachnospirales</taxon>
        <taxon>Lachnospiraceae</taxon>
        <taxon>Blautia</taxon>
    </lineage>
</organism>
<dbReference type="EMBL" id="QROS01000006">
    <property type="protein sequence ID" value="RHL47299.1"/>
    <property type="molecule type" value="Genomic_DNA"/>
</dbReference>
<dbReference type="SUPFAM" id="SSF111321">
    <property type="entry name" value="AF1104-like"/>
    <property type="match status" value="1"/>
</dbReference>
<dbReference type="EMBL" id="QSKO01000004">
    <property type="protein sequence ID" value="RHE76934.1"/>
    <property type="molecule type" value="Genomic_DNA"/>
</dbReference>
<dbReference type="InterPro" id="IPR036075">
    <property type="entry name" value="ARMT-1-like_metal-bd_sf"/>
</dbReference>
<dbReference type="Proteomes" id="UP000285897">
    <property type="component" value="Unassembled WGS sequence"/>
</dbReference>
<accession>A0A395X7W0</accession>
<evidence type="ECO:0000313" key="3">
    <source>
        <dbReference type="EMBL" id="RHE76934.1"/>
    </source>
</evidence>
<evidence type="ECO:0000313" key="4">
    <source>
        <dbReference type="EMBL" id="RHL47299.1"/>
    </source>
</evidence>
<evidence type="ECO:0000259" key="1">
    <source>
        <dbReference type="Pfam" id="PF01937"/>
    </source>
</evidence>
<name>A0A395X7W0_9FIRM</name>
<evidence type="ECO:0000313" key="2">
    <source>
        <dbReference type="EMBL" id="RGV62523.1"/>
    </source>
</evidence>
<comment type="caution">
    <text evidence="2">The sequence shown here is derived from an EMBL/GenBank/DDBJ whole genome shotgun (WGS) entry which is preliminary data.</text>
</comment>
<dbReference type="PIRSF" id="PIRSF006593">
    <property type="entry name" value="UCP006593"/>
    <property type="match status" value="1"/>
</dbReference>
<proteinExistence type="predicted"/>